<sequence length="322" mass="35016">MKHLNMTAGLGALAFALAACGGEPADDAAEIERVEAEETAPDTGMTETTGAGTGGAPFWTVTDEDSTVTLFPTIHFLPEDLEWRSAEMEQALAEAEEVWFEILPSQLQDQAAIQPVIMEYGMSQDQPLSERLDEETYAELERVAEQIGFPVAQMEQMRPWLAAVTIGALDLMQDGFQPGSGAEMVLAADVDDSKEKAFETPEEQFSFFANLDEDTEVAFLKSTIEQIDNGQAELQAFAQDWAAGDVSGLEDFIIDGMRDVSEELYQVLLVQRNQRWVDALVTELEGSGTDFVAVGAGHLIGEDGVPEMLAARGYTVEGPGFE</sequence>
<evidence type="ECO:0000256" key="1">
    <source>
        <dbReference type="SAM" id="MobiDB-lite"/>
    </source>
</evidence>
<name>A0A9X2RIB6_9PROT</name>
<evidence type="ECO:0000313" key="3">
    <source>
        <dbReference type="EMBL" id="MCQ8184771.1"/>
    </source>
</evidence>
<dbReference type="InterPro" id="IPR002816">
    <property type="entry name" value="TraB/PrgY/GumN_fam"/>
</dbReference>
<evidence type="ECO:0000256" key="2">
    <source>
        <dbReference type="SAM" id="SignalP"/>
    </source>
</evidence>
<dbReference type="Pfam" id="PF01963">
    <property type="entry name" value="TraB_PrgY_gumN"/>
    <property type="match status" value="1"/>
</dbReference>
<keyword evidence="4" id="KW-1185">Reference proteome</keyword>
<organism evidence="3 4">
    <name type="scientific">Parvularcula maris</name>
    <dbReference type="NCBI Taxonomy" id="2965077"/>
    <lineage>
        <taxon>Bacteria</taxon>
        <taxon>Pseudomonadati</taxon>
        <taxon>Pseudomonadota</taxon>
        <taxon>Alphaproteobacteria</taxon>
        <taxon>Parvularculales</taxon>
        <taxon>Parvularculaceae</taxon>
        <taxon>Parvularcula</taxon>
    </lineage>
</organism>
<dbReference type="CDD" id="cd14789">
    <property type="entry name" value="Tiki"/>
    <property type="match status" value="1"/>
</dbReference>
<protein>
    <submittedName>
        <fullName evidence="3">TraB/GumN family protein</fullName>
    </submittedName>
</protein>
<dbReference type="Proteomes" id="UP001142610">
    <property type="component" value="Unassembled WGS sequence"/>
</dbReference>
<dbReference type="AlphaFoldDB" id="A0A9X2RIB6"/>
<feature type="region of interest" description="Disordered" evidence="1">
    <location>
        <begin position="36"/>
        <end position="55"/>
    </location>
</feature>
<feature type="chain" id="PRO_5040997944" evidence="2">
    <location>
        <begin position="22"/>
        <end position="322"/>
    </location>
</feature>
<dbReference type="EMBL" id="JANIBC010000002">
    <property type="protein sequence ID" value="MCQ8184771.1"/>
    <property type="molecule type" value="Genomic_DNA"/>
</dbReference>
<accession>A0A9X2RIB6</accession>
<proteinExistence type="predicted"/>
<evidence type="ECO:0000313" key="4">
    <source>
        <dbReference type="Proteomes" id="UP001142610"/>
    </source>
</evidence>
<gene>
    <name evidence="3" type="ORF">NOG11_05155</name>
</gene>
<keyword evidence="2" id="KW-0732">Signal</keyword>
<comment type="caution">
    <text evidence="3">The sequence shown here is derived from an EMBL/GenBank/DDBJ whole genome shotgun (WGS) entry which is preliminary data.</text>
</comment>
<dbReference type="PANTHER" id="PTHR40590">
    <property type="entry name" value="CYTOPLASMIC PROTEIN-RELATED"/>
    <property type="match status" value="1"/>
</dbReference>
<reference evidence="3" key="1">
    <citation type="submission" date="2022-07" db="EMBL/GenBank/DDBJ databases">
        <title>Parvularcula maris sp. nov., an algicidal bacterium isolated from seawater.</title>
        <authorList>
            <person name="Li F."/>
        </authorList>
    </citation>
    <scope>NUCLEOTIDE SEQUENCE</scope>
    <source>
        <strain evidence="3">BGMRC 0090</strain>
    </source>
</reference>
<dbReference type="PROSITE" id="PS51257">
    <property type="entry name" value="PROKAR_LIPOPROTEIN"/>
    <property type="match status" value="1"/>
</dbReference>
<dbReference type="InterPro" id="IPR047111">
    <property type="entry name" value="YbaP-like"/>
</dbReference>
<dbReference type="RefSeq" id="WP_256618620.1">
    <property type="nucleotide sequence ID" value="NZ_JANIBC010000002.1"/>
</dbReference>
<feature type="signal peptide" evidence="2">
    <location>
        <begin position="1"/>
        <end position="21"/>
    </location>
</feature>
<dbReference type="PANTHER" id="PTHR40590:SF1">
    <property type="entry name" value="CYTOPLASMIC PROTEIN"/>
    <property type="match status" value="1"/>
</dbReference>